<evidence type="ECO:0000256" key="1">
    <source>
        <dbReference type="SAM" id="Coils"/>
    </source>
</evidence>
<evidence type="ECO:0000313" key="4">
    <source>
        <dbReference type="Proteomes" id="UP000033038"/>
    </source>
</evidence>
<dbReference type="KEGG" id="mbw:MSBRW_2775"/>
<feature type="region of interest" description="Disordered" evidence="2">
    <location>
        <begin position="224"/>
        <end position="254"/>
    </location>
</feature>
<keyword evidence="1" id="KW-0175">Coiled coil</keyword>
<name>A0A0E3QNP2_METBA</name>
<proteinExistence type="predicted"/>
<reference evidence="3 4" key="1">
    <citation type="submission" date="2014-07" db="EMBL/GenBank/DDBJ databases">
        <title>Methanogenic archaea and the global carbon cycle.</title>
        <authorList>
            <person name="Henriksen J.R."/>
            <person name="Luke J."/>
            <person name="Reinhart S."/>
            <person name="Benedict M.N."/>
            <person name="Youngblut N.D."/>
            <person name="Metcalf M.E."/>
            <person name="Whitaker R.J."/>
            <person name="Metcalf W.W."/>
        </authorList>
    </citation>
    <scope>NUCLEOTIDE SEQUENCE [LARGE SCALE GENOMIC DNA]</scope>
    <source>
        <strain evidence="3 4">Wiesmoor</strain>
    </source>
</reference>
<protein>
    <submittedName>
        <fullName evidence="3">Uncharacterized protein</fullName>
    </submittedName>
</protein>
<accession>A0A0E3QNP2</accession>
<evidence type="ECO:0000256" key="2">
    <source>
        <dbReference type="SAM" id="MobiDB-lite"/>
    </source>
</evidence>
<feature type="compositionally biased region" description="Basic and acidic residues" evidence="2">
    <location>
        <begin position="224"/>
        <end position="249"/>
    </location>
</feature>
<dbReference type="Proteomes" id="UP000033038">
    <property type="component" value="Chromosome"/>
</dbReference>
<feature type="coiled-coil region" evidence="1">
    <location>
        <begin position="50"/>
        <end position="77"/>
    </location>
</feature>
<dbReference type="EMBL" id="CP009526">
    <property type="protein sequence ID" value="AKB52028.1"/>
    <property type="molecule type" value="Genomic_DNA"/>
</dbReference>
<sequence>MNALKDLRIHGLKNLKINGFKFLKVNELKHLIPKPGDRDDIELGDLIKSKKEVEIKIRELFKEKKNLESRIERKELRSRTDQLQETEYEEKKEISDFPWTEEIFPPLRRNMHHEASGLLKVETEDLQKEDVGISERIDSQTGNKVKDSDKSFESHLKETGEIEEGNIIEIGVKEEVNSACKKNDVEGDEKADFDDMRKKAGETAFLKNTDKPETVEAALEDNEKGECKRLTLENNEKEDKTPEKIKTESETPVPGIFGNSLIHELLESEDLCPEKEQNFMKYIGESSASELSINLNKVKKLLTEAGP</sequence>
<gene>
    <name evidence="3" type="ORF">MSBRW_2775</name>
</gene>
<evidence type="ECO:0000313" key="3">
    <source>
        <dbReference type="EMBL" id="AKB52028.1"/>
    </source>
</evidence>
<dbReference type="HOGENOM" id="CLU_920133_0_0_2"/>
<organism evidence="3 4">
    <name type="scientific">Methanosarcina barkeri str. Wiesmoor</name>
    <dbReference type="NCBI Taxonomy" id="1434109"/>
    <lineage>
        <taxon>Archaea</taxon>
        <taxon>Methanobacteriati</taxon>
        <taxon>Methanobacteriota</taxon>
        <taxon>Stenosarchaea group</taxon>
        <taxon>Methanomicrobia</taxon>
        <taxon>Methanosarcinales</taxon>
        <taxon>Methanosarcinaceae</taxon>
        <taxon>Methanosarcina</taxon>
    </lineage>
</organism>
<dbReference type="PATRIC" id="fig|1434109.4.peg.3619"/>
<dbReference type="AlphaFoldDB" id="A0A0E3QNP2"/>